<dbReference type="Pfam" id="PF21274">
    <property type="entry name" value="Rng_hyd_C"/>
    <property type="match status" value="1"/>
</dbReference>
<reference evidence="7" key="1">
    <citation type="journal article" date="2021" name="Nat. Commun.">
        <title>Genetic determinants of endophytism in the Arabidopsis root mycobiome.</title>
        <authorList>
            <person name="Mesny F."/>
            <person name="Miyauchi S."/>
            <person name="Thiergart T."/>
            <person name="Pickel B."/>
            <person name="Atanasova L."/>
            <person name="Karlsson M."/>
            <person name="Huettel B."/>
            <person name="Barry K.W."/>
            <person name="Haridas S."/>
            <person name="Chen C."/>
            <person name="Bauer D."/>
            <person name="Andreopoulos W."/>
            <person name="Pangilinan J."/>
            <person name="LaButti K."/>
            <person name="Riley R."/>
            <person name="Lipzen A."/>
            <person name="Clum A."/>
            <person name="Drula E."/>
            <person name="Henrissat B."/>
            <person name="Kohler A."/>
            <person name="Grigoriev I.V."/>
            <person name="Martin F.M."/>
            <person name="Hacquard S."/>
        </authorList>
    </citation>
    <scope>NUCLEOTIDE SEQUENCE</scope>
    <source>
        <strain evidence="7">MPI-CAGE-AT-0147</strain>
    </source>
</reference>
<dbReference type="Gene3D" id="3.40.30.120">
    <property type="match status" value="1"/>
</dbReference>
<keyword evidence="5" id="KW-0812">Transmembrane</keyword>
<dbReference type="GO" id="GO:0016709">
    <property type="term" value="F:oxidoreductase activity, acting on paired donors, with incorporation or reduction of molecular oxygen, NAD(P)H as one donor, and incorporation of one atom of oxygen"/>
    <property type="evidence" value="ECO:0007669"/>
    <property type="project" value="UniProtKB-ARBA"/>
</dbReference>
<organism evidence="7 8">
    <name type="scientific">Dactylonectria macrodidyma</name>
    <dbReference type="NCBI Taxonomy" id="307937"/>
    <lineage>
        <taxon>Eukaryota</taxon>
        <taxon>Fungi</taxon>
        <taxon>Dikarya</taxon>
        <taxon>Ascomycota</taxon>
        <taxon>Pezizomycotina</taxon>
        <taxon>Sordariomycetes</taxon>
        <taxon>Hypocreomycetidae</taxon>
        <taxon>Hypocreales</taxon>
        <taxon>Nectriaceae</taxon>
        <taxon>Dactylonectria</taxon>
    </lineage>
</organism>
<keyword evidence="5" id="KW-1133">Transmembrane helix</keyword>
<feature type="domain" description="FAD-binding" evidence="6">
    <location>
        <begin position="16"/>
        <end position="381"/>
    </location>
</feature>
<dbReference type="EMBL" id="JAGMUV010000044">
    <property type="protein sequence ID" value="KAH7110715.1"/>
    <property type="molecule type" value="Genomic_DNA"/>
</dbReference>
<proteinExistence type="predicted"/>
<dbReference type="InterPro" id="IPR036188">
    <property type="entry name" value="FAD/NAD-bd_sf"/>
</dbReference>
<keyword evidence="3" id="KW-0560">Oxidoreductase</keyword>
<dbReference type="Proteomes" id="UP000738349">
    <property type="component" value="Unassembled WGS sequence"/>
</dbReference>
<dbReference type="SUPFAM" id="SSF51905">
    <property type="entry name" value="FAD/NAD(P)-binding domain"/>
    <property type="match status" value="1"/>
</dbReference>
<dbReference type="InterPro" id="IPR002938">
    <property type="entry name" value="FAD-bd"/>
</dbReference>
<evidence type="ECO:0000256" key="1">
    <source>
        <dbReference type="ARBA" id="ARBA00022630"/>
    </source>
</evidence>
<keyword evidence="5" id="KW-0472">Membrane</keyword>
<keyword evidence="2" id="KW-0274">FAD</keyword>
<evidence type="ECO:0000256" key="2">
    <source>
        <dbReference type="ARBA" id="ARBA00022827"/>
    </source>
</evidence>
<sequence length="612" mass="68628">MATRDKSIDYRDQNVVLIAGGGPVGLLAATVLAHYGVRSVILERNESTTRDNMDLTNSRSMELLARLGLIDDIRKLGVPSTAPYNVYMTSGLHNEEPMTGWVFPNVDTLRSQSQQQNDGTFPSEPWQRISQAIFEKFLKERCDNNPLIECRFGWRVDRTVETTDGVVVEATDTASKSRTTFSTKYLLACDGASSRVRRELEIPLDGGPFPGYALLVHFKSRDLEKLFKFGRFWHLFIFNQKGLHAAAICQDDKDTFTTHLLLPLDADADAIDSYDAVYRSLGGMRDPFRVKIDEILIRSTYRQSIAVARSYRSPLGKVFLAGDSAHQNIPTGGYGMNLGIGDAFDIGWKLAAVILKKAAPKILDSYEEERRAIALKCVQRSGVHMEAHSTPKEILGENPLLVEEDSPDGAEMRRKMHEHYQQHNGENQDLGIEMDHRHESSVYPQPEVADGEEPPWDASRYTPSTFVGSRAPHVFLSDGSAIFDHYGPFWTLVEFSDKGDGKRNVQTLLDEAQKIGMPLKHVIFHDEERARQLWQLPLVLVRPDGHVAWRGRQAPEIDEAARVLKIISGQEKDAARGSRKSDGAVTRPFAATTEVDAQVKEYRLAQMGAMQM</sequence>
<keyword evidence="1" id="KW-0285">Flavoprotein</keyword>
<evidence type="ECO:0000256" key="5">
    <source>
        <dbReference type="SAM" id="Phobius"/>
    </source>
</evidence>
<gene>
    <name evidence="7" type="ORF">EDB81DRAFT_671977</name>
</gene>
<dbReference type="Pfam" id="PF01494">
    <property type="entry name" value="FAD_binding_3"/>
    <property type="match status" value="1"/>
</dbReference>
<feature type="region of interest" description="Disordered" evidence="4">
    <location>
        <begin position="439"/>
        <end position="460"/>
    </location>
</feature>
<comment type="caution">
    <text evidence="7">The sequence shown here is derived from an EMBL/GenBank/DDBJ whole genome shotgun (WGS) entry which is preliminary data.</text>
</comment>
<feature type="transmembrane region" description="Helical" evidence="5">
    <location>
        <begin position="15"/>
        <end position="37"/>
    </location>
</feature>
<dbReference type="Gene3D" id="3.30.9.10">
    <property type="entry name" value="D-Amino Acid Oxidase, subunit A, domain 2"/>
    <property type="match status" value="1"/>
</dbReference>
<dbReference type="InterPro" id="IPR050641">
    <property type="entry name" value="RIFMO-like"/>
</dbReference>
<keyword evidence="8" id="KW-1185">Reference proteome</keyword>
<evidence type="ECO:0000259" key="6">
    <source>
        <dbReference type="Pfam" id="PF01494"/>
    </source>
</evidence>
<dbReference type="AlphaFoldDB" id="A0A9P9CZS7"/>
<dbReference type="PANTHER" id="PTHR43004:SF21">
    <property type="entry name" value="FAD-BINDING DOMAIN-CONTAINING PROTEIN-RELATED"/>
    <property type="match status" value="1"/>
</dbReference>
<dbReference type="Gene3D" id="3.50.50.60">
    <property type="entry name" value="FAD/NAD(P)-binding domain"/>
    <property type="match status" value="1"/>
</dbReference>
<name>A0A9P9CZS7_9HYPO</name>
<evidence type="ECO:0000313" key="8">
    <source>
        <dbReference type="Proteomes" id="UP000738349"/>
    </source>
</evidence>
<dbReference type="PANTHER" id="PTHR43004">
    <property type="entry name" value="TRK SYSTEM POTASSIUM UPTAKE PROTEIN"/>
    <property type="match status" value="1"/>
</dbReference>
<dbReference type="GO" id="GO:0071949">
    <property type="term" value="F:FAD binding"/>
    <property type="evidence" value="ECO:0007669"/>
    <property type="project" value="InterPro"/>
</dbReference>
<evidence type="ECO:0000313" key="7">
    <source>
        <dbReference type="EMBL" id="KAH7110715.1"/>
    </source>
</evidence>
<accession>A0A9P9CZS7</accession>
<evidence type="ECO:0000256" key="4">
    <source>
        <dbReference type="SAM" id="MobiDB-lite"/>
    </source>
</evidence>
<dbReference type="OrthoDB" id="2690153at2759"/>
<dbReference type="PRINTS" id="PR00420">
    <property type="entry name" value="RNGMNOXGNASE"/>
</dbReference>
<evidence type="ECO:0000256" key="3">
    <source>
        <dbReference type="ARBA" id="ARBA00023002"/>
    </source>
</evidence>
<protein>
    <submittedName>
        <fullName evidence="7">FAD-binding domain-containing protein</fullName>
    </submittedName>
</protein>